<evidence type="ECO:0000256" key="3">
    <source>
        <dbReference type="ARBA" id="ARBA00023157"/>
    </source>
</evidence>
<feature type="domain" description="Pentraxin (PTX)" evidence="7">
    <location>
        <begin position="4"/>
        <end position="209"/>
    </location>
</feature>
<evidence type="ECO:0000259" key="7">
    <source>
        <dbReference type="PROSITE" id="PS51828"/>
    </source>
</evidence>
<keyword evidence="9" id="KW-1185">Reference proteome</keyword>
<dbReference type="PROSITE" id="PS51828">
    <property type="entry name" value="PTX_2"/>
    <property type="match status" value="1"/>
</dbReference>
<dbReference type="SMART" id="SM00159">
    <property type="entry name" value="PTX"/>
    <property type="match status" value="1"/>
</dbReference>
<dbReference type="SUPFAM" id="SSF49899">
    <property type="entry name" value="Concanavalin A-like lectins/glucanases"/>
    <property type="match status" value="1"/>
</dbReference>
<comment type="caution">
    <text evidence="8">The sequence shown here is derived from an EMBL/GenBank/DDBJ whole genome shotgun (WGS) entry which is preliminary data.</text>
</comment>
<sequence>EPPLPYDLTFPMKGLSSYVSLTWPTNLFKPVVNLTLCLWMKTADSEKGCPFSYAVTSSINEVTICKGTIYIHDEHRSTSLGSFFDGRWHHVCLVWMNTGHWQVFVDGVIISNGDSLQVHYKIQTGGMVIVGQEQDCTQHCIPGDPDGFQMNQSFIGSITGLNVWDRVYTADEILSMSQTCNPQTGSVLQWSDFQVSLHGEVLVESPSACKVSTK</sequence>
<dbReference type="Pfam" id="PF00354">
    <property type="entry name" value="Pentaxin"/>
    <property type="match status" value="1"/>
</dbReference>
<comment type="caution">
    <text evidence="5">Lacks conserved residue(s) required for the propagation of feature annotation.</text>
</comment>
<evidence type="ECO:0000313" key="9">
    <source>
        <dbReference type="Proteomes" id="UP001159405"/>
    </source>
</evidence>
<comment type="similarity">
    <text evidence="6">Belongs to the pentraxin family.</text>
</comment>
<keyword evidence="2 6" id="KW-0106">Calcium</keyword>
<protein>
    <recommendedName>
        <fullName evidence="6">Pentraxin family member</fullName>
    </recommendedName>
</protein>
<dbReference type="EMBL" id="CALNXK010000147">
    <property type="protein sequence ID" value="CAH3168943.1"/>
    <property type="molecule type" value="Genomic_DNA"/>
</dbReference>
<dbReference type="Gene3D" id="2.60.120.200">
    <property type="match status" value="1"/>
</dbReference>
<keyword evidence="3" id="KW-1015">Disulfide bond</keyword>
<comment type="subcellular location">
    <subcellularLocation>
        <location evidence="6">Secreted</location>
    </subcellularLocation>
</comment>
<name>A0ABN8QRM5_9CNID</name>
<organism evidence="8 9">
    <name type="scientific">Porites lobata</name>
    <dbReference type="NCBI Taxonomy" id="104759"/>
    <lineage>
        <taxon>Eukaryota</taxon>
        <taxon>Metazoa</taxon>
        <taxon>Cnidaria</taxon>
        <taxon>Anthozoa</taxon>
        <taxon>Hexacorallia</taxon>
        <taxon>Scleractinia</taxon>
        <taxon>Fungiina</taxon>
        <taxon>Poritidae</taxon>
        <taxon>Porites</taxon>
    </lineage>
</organism>
<dbReference type="PRINTS" id="PR00895">
    <property type="entry name" value="PENTAXIN"/>
</dbReference>
<gene>
    <name evidence="8" type="ORF">PLOB_00009491</name>
</gene>
<evidence type="ECO:0000256" key="2">
    <source>
        <dbReference type="ARBA" id="ARBA00022837"/>
    </source>
</evidence>
<evidence type="ECO:0000313" key="8">
    <source>
        <dbReference type="EMBL" id="CAH3168943.1"/>
    </source>
</evidence>
<proteinExistence type="inferred from homology"/>
<accession>A0ABN8QRM5</accession>
<evidence type="ECO:0000256" key="6">
    <source>
        <dbReference type="RuleBase" id="RU362112"/>
    </source>
</evidence>
<feature type="non-terminal residue" evidence="8">
    <location>
        <position position="1"/>
    </location>
</feature>
<dbReference type="InterPro" id="IPR001759">
    <property type="entry name" value="PTX_dom"/>
</dbReference>
<dbReference type="PANTHER" id="PTHR19277">
    <property type="entry name" value="PENTRAXIN"/>
    <property type="match status" value="1"/>
</dbReference>
<evidence type="ECO:0000256" key="5">
    <source>
        <dbReference type="PROSITE-ProRule" id="PRU01172"/>
    </source>
</evidence>
<keyword evidence="1 6" id="KW-0479">Metal-binding</keyword>
<evidence type="ECO:0000256" key="1">
    <source>
        <dbReference type="ARBA" id="ARBA00022723"/>
    </source>
</evidence>
<dbReference type="InterPro" id="IPR051360">
    <property type="entry name" value="Neuronal_Pentraxin_Related"/>
</dbReference>
<dbReference type="Proteomes" id="UP001159405">
    <property type="component" value="Unassembled WGS sequence"/>
</dbReference>
<comment type="cofactor">
    <cofactor evidence="6">
        <name>Ca(2+)</name>
        <dbReference type="ChEBI" id="CHEBI:29108"/>
    </cofactor>
    <text evidence="6">Binds 2 calcium ions per subunit.</text>
</comment>
<reference evidence="8 9" key="1">
    <citation type="submission" date="2022-05" db="EMBL/GenBank/DDBJ databases">
        <authorList>
            <consortium name="Genoscope - CEA"/>
            <person name="William W."/>
        </authorList>
    </citation>
    <scope>NUCLEOTIDE SEQUENCE [LARGE SCALE GENOMIC DNA]</scope>
</reference>
<keyword evidence="4" id="KW-0325">Glycoprotein</keyword>
<comment type="subunit">
    <text evidence="6">Homopentamer. Pentaxin (or pentraxin) have a discoid arrangement of 5 non-covalently bound subunits.</text>
</comment>
<evidence type="ECO:0000256" key="4">
    <source>
        <dbReference type="ARBA" id="ARBA00023180"/>
    </source>
</evidence>
<dbReference type="PANTHER" id="PTHR19277:SF161">
    <property type="entry name" value="LAMININ G DOMAIN-CONTAINING PROTEIN"/>
    <property type="match status" value="1"/>
</dbReference>
<dbReference type="InterPro" id="IPR013320">
    <property type="entry name" value="ConA-like_dom_sf"/>
</dbReference>